<evidence type="ECO:0000313" key="1">
    <source>
        <dbReference type="EMBL" id="BDU78607.1"/>
    </source>
</evidence>
<gene>
    <name evidence="1" type="ORF">METESE_35650</name>
</gene>
<organism evidence="1 2">
    <name type="scientific">Mesoterricola sediminis</name>
    <dbReference type="NCBI Taxonomy" id="2927980"/>
    <lineage>
        <taxon>Bacteria</taxon>
        <taxon>Pseudomonadati</taxon>
        <taxon>Acidobacteriota</taxon>
        <taxon>Holophagae</taxon>
        <taxon>Holophagales</taxon>
        <taxon>Holophagaceae</taxon>
        <taxon>Mesoterricola</taxon>
    </lineage>
</organism>
<protein>
    <submittedName>
        <fullName evidence="1">Uncharacterized protein</fullName>
    </submittedName>
</protein>
<keyword evidence="2" id="KW-1185">Reference proteome</keyword>
<evidence type="ECO:0000313" key="2">
    <source>
        <dbReference type="Proteomes" id="UP001228113"/>
    </source>
</evidence>
<proteinExistence type="predicted"/>
<sequence>MESLPEAPGRIYALGTAELGDQEGRAIAQASDRARFNVVARLGATVRGETRVATRLVEPRGAGASGRQVWEDVQVGAAAVDLPGLGVARTFTDRAARTVFALAYLDLDQARRALAVRLDRLREARLRLGPEVSRRALWRTRQAASDLDRLALDAERLEAGPDLLAAMRAEQAVVAARLEELGRAPLPPLDLAKLTLALRTNAELPPGVEAYLRALAASCGPTPRDAAPDLVLDLAFSGGAAGPAFIFASPDGARGATYHLEARATLLDGGGAAVTRPVPIVLVQGETPEGLVQRFRHQMDRWLPRLLDEAKAAWRRGGCYSRTTQTRRLSLTPCTRLIMASESCLPLEEPSARSTTMTTSSLPAGRLTLRGNSRSTFADSGCEGGSGILKPVPASRASVLVRNREASATMAEPEGLILSRSQKEMEAWSTRRASAISSWDHRQVSRTALIRSPRVAVESGASELESNRFNLDAPGFMTA</sequence>
<dbReference type="AlphaFoldDB" id="A0AA48KFS9"/>
<dbReference type="Proteomes" id="UP001228113">
    <property type="component" value="Chromosome"/>
</dbReference>
<dbReference type="EMBL" id="AP027081">
    <property type="protein sequence ID" value="BDU78607.1"/>
    <property type="molecule type" value="Genomic_DNA"/>
</dbReference>
<dbReference type="KEGG" id="msea:METESE_35650"/>
<reference evidence="1" key="1">
    <citation type="journal article" date="2023" name="Int. J. Syst. Evol. Microbiol.">
        <title>Mesoterricola silvestris gen. nov., sp. nov., Mesoterricola sediminis sp. nov., Geothrix oryzae sp. nov., Geothrix edaphica sp. nov., Geothrix rubra sp. nov., and Geothrix limicola sp. nov., six novel members of Acidobacteriota isolated from soils.</title>
        <authorList>
            <person name="Itoh H."/>
            <person name="Sugisawa Y."/>
            <person name="Mise K."/>
            <person name="Xu Z."/>
            <person name="Kuniyasu M."/>
            <person name="Ushijima N."/>
            <person name="Kawano K."/>
            <person name="Kobayashi E."/>
            <person name="Shiratori Y."/>
            <person name="Masuda Y."/>
            <person name="Senoo K."/>
        </authorList>
    </citation>
    <scope>NUCLEOTIDE SEQUENCE</scope>
    <source>
        <strain evidence="1">W786</strain>
    </source>
</reference>
<name>A0AA48KFS9_9BACT</name>
<accession>A0AA48KFS9</accession>